<dbReference type="InterPro" id="IPR046848">
    <property type="entry name" value="E_motif"/>
</dbReference>
<dbReference type="FunFam" id="1.25.40.10:FF:000280">
    <property type="entry name" value="Pentatricopeptide repeat-containing protein"/>
    <property type="match status" value="1"/>
</dbReference>
<evidence type="ECO:0000313" key="4">
    <source>
        <dbReference type="EMBL" id="CAK7354844.1"/>
    </source>
</evidence>
<evidence type="ECO:0000256" key="2">
    <source>
        <dbReference type="ARBA" id="ARBA00061659"/>
    </source>
</evidence>
<dbReference type="PANTHER" id="PTHR47926">
    <property type="entry name" value="PENTATRICOPEPTIDE REPEAT-CONTAINING PROTEIN"/>
    <property type="match status" value="1"/>
</dbReference>
<dbReference type="AlphaFoldDB" id="A0AAV1SRE5"/>
<dbReference type="EMBL" id="CAWUPB010001195">
    <property type="protein sequence ID" value="CAK7354844.1"/>
    <property type="molecule type" value="Genomic_DNA"/>
</dbReference>
<evidence type="ECO:0000256" key="3">
    <source>
        <dbReference type="PROSITE-ProRule" id="PRU00708"/>
    </source>
</evidence>
<comment type="caution">
    <text evidence="4">The sequence shown here is derived from an EMBL/GenBank/DDBJ whole genome shotgun (WGS) entry which is preliminary data.</text>
</comment>
<dbReference type="PANTHER" id="PTHR47926:SF346">
    <property type="entry name" value="PENTATRICOPEPTIDE REPEAT-CONTAINING PROTEIN"/>
    <property type="match status" value="1"/>
</dbReference>
<evidence type="ECO:0000313" key="5">
    <source>
        <dbReference type="Proteomes" id="UP001314170"/>
    </source>
</evidence>
<evidence type="ECO:0000256" key="1">
    <source>
        <dbReference type="ARBA" id="ARBA00022737"/>
    </source>
</evidence>
<evidence type="ECO:0008006" key="6">
    <source>
        <dbReference type="Google" id="ProtNLM"/>
    </source>
</evidence>
<dbReference type="FunFam" id="1.25.40.10:FF:000031">
    <property type="entry name" value="Pentatricopeptide repeat-containing protein mitochondrial"/>
    <property type="match status" value="1"/>
</dbReference>
<dbReference type="PROSITE" id="PS51375">
    <property type="entry name" value="PPR"/>
    <property type="match status" value="5"/>
</dbReference>
<feature type="repeat" description="PPR" evidence="3">
    <location>
        <begin position="308"/>
        <end position="338"/>
    </location>
</feature>
<sequence>MTTVDQQITSLISKCTTTRNLKLAMTLHSHLIKTALTFNRFITNNLINIYFKCNAFESAQNAFEDVPIKNNHSWNTIISGCLQMGNIDNARHLFDKMPEPNFVSYNSLISGLSRNGFYKEGINVFRRMQKDFNLVCFDEFTFVSVVSSCACLGAVKLLHQVHGAALVIGVEFNKIVCNALIDAYGKCGYSDISYCIFSRMQERDVLSWTSMVSVYVRASRLDDAFRIFREMPVKNTVSWTSLIAGFAQNGHGYKALDLFVQMQEEGVCPNAFTFVTVLRACADLAIPERGKQVHGRIIRSSSRGDMLNLFIFNALINMYCKCGDMKSSETLFERMPEKDVVSWNSLITGLAQNGHAEKSLNVFRKMLETKTMPNHVTFLGVLSACSHTGLVSEGLQILGSMELDYGVKPKPEHFSTFIDLLGRKNRLNEAMELIVRAPKGSNHVGMWGALLSACRVHGNLDLASRAAEALFELEPKNAARYIMLSNIYAAANRWNDARAVRRTMRERNLRKEAACSWIEVRNVRHEFVARDKIHSQIEELYEMIAKLVDHMKEAGYQPCISDAYFVGEEDDVS</sequence>
<dbReference type="InterPro" id="IPR011990">
    <property type="entry name" value="TPR-like_helical_dom_sf"/>
</dbReference>
<dbReference type="Pfam" id="PF20431">
    <property type="entry name" value="E_motif"/>
    <property type="match status" value="1"/>
</dbReference>
<feature type="repeat" description="PPR" evidence="3">
    <location>
        <begin position="204"/>
        <end position="234"/>
    </location>
</feature>
<comment type="similarity">
    <text evidence="2">Belongs to the PPR family. PCMP-E subfamily.</text>
</comment>
<feature type="repeat" description="PPR" evidence="3">
    <location>
        <begin position="235"/>
        <end position="269"/>
    </location>
</feature>
<dbReference type="Pfam" id="PF12854">
    <property type="entry name" value="PPR_1"/>
    <property type="match status" value="1"/>
</dbReference>
<feature type="repeat" description="PPR" evidence="3">
    <location>
        <begin position="70"/>
        <end position="104"/>
    </location>
</feature>
<dbReference type="Pfam" id="PF01535">
    <property type="entry name" value="PPR"/>
    <property type="match status" value="3"/>
</dbReference>
<feature type="repeat" description="PPR" evidence="3">
    <location>
        <begin position="339"/>
        <end position="373"/>
    </location>
</feature>
<name>A0AAV1SRE5_9ROSI</name>
<protein>
    <recommendedName>
        <fullName evidence="6">Pentatricopeptide repeat-containing protein</fullName>
    </recommendedName>
</protein>
<dbReference type="Pfam" id="PF13041">
    <property type="entry name" value="PPR_2"/>
    <property type="match status" value="2"/>
</dbReference>
<dbReference type="SUPFAM" id="SSF48452">
    <property type="entry name" value="TPR-like"/>
    <property type="match status" value="1"/>
</dbReference>
<keyword evidence="5" id="KW-1185">Reference proteome</keyword>
<proteinExistence type="inferred from homology"/>
<dbReference type="InterPro" id="IPR046960">
    <property type="entry name" value="PPR_At4g14850-like_plant"/>
</dbReference>
<dbReference type="GO" id="GO:0003723">
    <property type="term" value="F:RNA binding"/>
    <property type="evidence" value="ECO:0007669"/>
    <property type="project" value="InterPro"/>
</dbReference>
<gene>
    <name evidence="4" type="ORF">DCAF_LOCUS25368</name>
</gene>
<dbReference type="Gene3D" id="1.25.40.10">
    <property type="entry name" value="Tetratricopeptide repeat domain"/>
    <property type="match status" value="4"/>
</dbReference>
<keyword evidence="1" id="KW-0677">Repeat</keyword>
<dbReference type="FunFam" id="1.25.40.10:FF:000442">
    <property type="entry name" value="Pentatricopeptide repeat-containing protein At3g49710"/>
    <property type="match status" value="1"/>
</dbReference>
<dbReference type="Proteomes" id="UP001314170">
    <property type="component" value="Unassembled WGS sequence"/>
</dbReference>
<accession>A0AAV1SRE5</accession>
<reference evidence="4 5" key="1">
    <citation type="submission" date="2024-01" db="EMBL/GenBank/DDBJ databases">
        <authorList>
            <person name="Waweru B."/>
        </authorList>
    </citation>
    <scope>NUCLEOTIDE SEQUENCE [LARGE SCALE GENOMIC DNA]</scope>
</reference>
<dbReference type="InterPro" id="IPR002885">
    <property type="entry name" value="PPR_rpt"/>
</dbReference>
<dbReference type="GO" id="GO:0009451">
    <property type="term" value="P:RNA modification"/>
    <property type="evidence" value="ECO:0007669"/>
    <property type="project" value="InterPro"/>
</dbReference>
<organism evidence="4 5">
    <name type="scientific">Dovyalis caffra</name>
    <dbReference type="NCBI Taxonomy" id="77055"/>
    <lineage>
        <taxon>Eukaryota</taxon>
        <taxon>Viridiplantae</taxon>
        <taxon>Streptophyta</taxon>
        <taxon>Embryophyta</taxon>
        <taxon>Tracheophyta</taxon>
        <taxon>Spermatophyta</taxon>
        <taxon>Magnoliopsida</taxon>
        <taxon>eudicotyledons</taxon>
        <taxon>Gunneridae</taxon>
        <taxon>Pentapetalae</taxon>
        <taxon>rosids</taxon>
        <taxon>fabids</taxon>
        <taxon>Malpighiales</taxon>
        <taxon>Salicaceae</taxon>
        <taxon>Flacourtieae</taxon>
        <taxon>Dovyalis</taxon>
    </lineage>
</organism>
<dbReference type="NCBIfam" id="TIGR00756">
    <property type="entry name" value="PPR"/>
    <property type="match status" value="7"/>
</dbReference>